<keyword evidence="2" id="KW-1185">Reference proteome</keyword>
<sequence>MNYHDKKENHWISLFADDVLLLWSNISNSMQMILEMIKSFSEVSGHKKIKGQARCKIQCNLMQQHSLSIKEYKFDLI</sequence>
<evidence type="ECO:0000313" key="1">
    <source>
        <dbReference type="Ensembl" id="ENSOSIP00000037443.1"/>
    </source>
</evidence>
<reference evidence="1" key="2">
    <citation type="submission" date="2025-09" db="UniProtKB">
        <authorList>
            <consortium name="Ensembl"/>
        </authorList>
    </citation>
    <scope>IDENTIFICATION</scope>
</reference>
<evidence type="ECO:0000313" key="2">
    <source>
        <dbReference type="Proteomes" id="UP000694383"/>
    </source>
</evidence>
<dbReference type="Proteomes" id="UP000694383">
    <property type="component" value="Unplaced"/>
</dbReference>
<protein>
    <recommendedName>
        <fullName evidence="3">Reverse transcriptase domain-containing protein</fullName>
    </recommendedName>
</protein>
<evidence type="ECO:0008006" key="3">
    <source>
        <dbReference type="Google" id="ProtNLM"/>
    </source>
</evidence>
<reference evidence="1" key="1">
    <citation type="submission" date="2025-08" db="UniProtKB">
        <authorList>
            <consortium name="Ensembl"/>
        </authorList>
    </citation>
    <scope>IDENTIFICATION</scope>
</reference>
<proteinExistence type="predicted"/>
<dbReference type="GeneTree" id="ENSGT00940000180664"/>
<dbReference type="Ensembl" id="ENSOSIT00000039468.1">
    <property type="protein sequence ID" value="ENSOSIP00000037443.1"/>
    <property type="gene ID" value="ENSOSIG00000018561.1"/>
</dbReference>
<name>A0A8C7Z493_9TELE</name>
<dbReference type="AlphaFoldDB" id="A0A8C7Z493"/>
<organism evidence="1 2">
    <name type="scientific">Oryzias sinensis</name>
    <name type="common">Chinese medaka</name>
    <dbReference type="NCBI Taxonomy" id="183150"/>
    <lineage>
        <taxon>Eukaryota</taxon>
        <taxon>Metazoa</taxon>
        <taxon>Chordata</taxon>
        <taxon>Craniata</taxon>
        <taxon>Vertebrata</taxon>
        <taxon>Euteleostomi</taxon>
        <taxon>Actinopterygii</taxon>
        <taxon>Neopterygii</taxon>
        <taxon>Teleostei</taxon>
        <taxon>Neoteleostei</taxon>
        <taxon>Acanthomorphata</taxon>
        <taxon>Ovalentaria</taxon>
        <taxon>Atherinomorphae</taxon>
        <taxon>Beloniformes</taxon>
        <taxon>Adrianichthyidae</taxon>
        <taxon>Oryziinae</taxon>
        <taxon>Oryzias</taxon>
    </lineage>
</organism>
<accession>A0A8C7Z493</accession>